<dbReference type="AlphaFoldDB" id="A0A078KSY5"/>
<evidence type="ECO:0000259" key="4">
    <source>
        <dbReference type="Pfam" id="PF09972"/>
    </source>
</evidence>
<evidence type="ECO:0000256" key="1">
    <source>
        <dbReference type="SAM" id="MobiDB-lite"/>
    </source>
</evidence>
<feature type="region of interest" description="Disordered" evidence="1">
    <location>
        <begin position="581"/>
        <end position="609"/>
    </location>
</feature>
<reference evidence="6 7" key="1">
    <citation type="submission" date="2014-06" db="EMBL/GenBank/DDBJ databases">
        <authorList>
            <person name="Urmite Genomes Urmite Genomes"/>
        </authorList>
    </citation>
    <scope>NUCLEOTIDE SEQUENCE [LARGE SCALE GENOMIC DNA]</scope>
</reference>
<feature type="transmembrane region" description="Helical" evidence="2">
    <location>
        <begin position="376"/>
        <end position="394"/>
    </location>
</feature>
<dbReference type="Proteomes" id="UP000044071">
    <property type="component" value="Unassembled WGS sequence"/>
</dbReference>
<keyword evidence="2" id="KW-0812">Transmembrane</keyword>
<feature type="transmembrane region" description="Helical" evidence="2">
    <location>
        <begin position="232"/>
        <end position="254"/>
    </location>
</feature>
<feature type="signal peptide" evidence="3">
    <location>
        <begin position="1"/>
        <end position="19"/>
    </location>
</feature>
<keyword evidence="7" id="KW-1185">Reference proteome</keyword>
<organism evidence="6 7">
    <name type="scientific">Legionella massiliensis</name>
    <dbReference type="NCBI Taxonomy" id="1034943"/>
    <lineage>
        <taxon>Bacteria</taxon>
        <taxon>Pseudomonadati</taxon>
        <taxon>Pseudomonadota</taxon>
        <taxon>Gammaproteobacteria</taxon>
        <taxon>Legionellales</taxon>
        <taxon>Legionellaceae</taxon>
        <taxon>Legionella</taxon>
    </lineage>
</organism>
<feature type="transmembrane region" description="Helical" evidence="2">
    <location>
        <begin position="458"/>
        <end position="479"/>
    </location>
</feature>
<accession>A0A078KSY5</accession>
<feature type="transmembrane region" description="Helical" evidence="2">
    <location>
        <begin position="400"/>
        <end position="417"/>
    </location>
</feature>
<dbReference type="InterPro" id="IPR018702">
    <property type="entry name" value="DUF2207"/>
</dbReference>
<dbReference type="EMBL" id="CCSB01000002">
    <property type="protein sequence ID" value="CDZ77545.1"/>
    <property type="molecule type" value="Genomic_DNA"/>
</dbReference>
<evidence type="ECO:0000313" key="6">
    <source>
        <dbReference type="EMBL" id="CDZ77545.1"/>
    </source>
</evidence>
<feature type="domain" description="Predicted membrane protein YciQ-like C-terminal" evidence="5">
    <location>
        <begin position="265"/>
        <end position="541"/>
    </location>
</feature>
<keyword evidence="2" id="KW-0472">Membrane</keyword>
<dbReference type="Pfam" id="PF20990">
    <property type="entry name" value="DUF2207_C"/>
    <property type="match status" value="1"/>
</dbReference>
<evidence type="ECO:0000256" key="3">
    <source>
        <dbReference type="SAM" id="SignalP"/>
    </source>
</evidence>
<protein>
    <recommendedName>
        <fullName evidence="8">DUF2207 domain-containing protein</fullName>
    </recommendedName>
</protein>
<feature type="compositionally biased region" description="Gly residues" evidence="1">
    <location>
        <begin position="596"/>
        <end position="609"/>
    </location>
</feature>
<dbReference type="Pfam" id="PF09972">
    <property type="entry name" value="DUF2207"/>
    <property type="match status" value="1"/>
</dbReference>
<feature type="transmembrane region" description="Helical" evidence="2">
    <location>
        <begin position="429"/>
        <end position="446"/>
    </location>
</feature>
<gene>
    <name evidence="6" type="ORF">BN59_01828</name>
</gene>
<keyword evidence="2" id="KW-1133">Transmembrane helix</keyword>
<evidence type="ECO:0008006" key="8">
    <source>
        <dbReference type="Google" id="ProtNLM"/>
    </source>
</evidence>
<feature type="domain" description="DUF2207" evidence="4">
    <location>
        <begin position="23"/>
        <end position="214"/>
    </location>
</feature>
<dbReference type="InterPro" id="IPR048389">
    <property type="entry name" value="YciQ-like_C"/>
</dbReference>
<keyword evidence="3" id="KW-0732">Signal</keyword>
<dbReference type="STRING" id="1034943.BN59_01828"/>
<name>A0A078KSY5_9GAMM</name>
<sequence length="609" mass="67823">MNPTILFLFSLLCSFSLEATPVINSFDSLIYVRPNSDLLVQEQINITTDGKSIQHGIYRDFPTRYQTPNRAVNIQFKVLKTEMNGQETPHFENDLSNGVRIYVGDKDRLLAAGTYTFTITYSALGELGYFKDHDELYWNVTGNAWAYPILKAKAIVQLPKGAFETITGYTAYTGVQGSREQNYLAEPLKNEQVLVFQTTKPLEPNQGLTIALGWKKGFVSEISFYQLENNQLLVILAAGSLLIFIYYCCVWLGIRSKKQAQVVIPEYEPPKGYTPAALRYILRMAYDKKVLVSALLNLAVKGFLKIKKDENSKNYSLIKEPDFKGTLAAEEAELGHAFFFGGANIFELKKQTNNIETFFSDRLKNDYESQHFVTNYKHKLIGVGLTFILFAIMALINDQLWPVLCILLFFMATPLILAKVDSSRLKKKILVTLGLIAYFSFLTSFVYGMGSSVFAAKTWLYCLLVLILVGINLIFYRLLSYPTKLGQEINAHTLGFKLFLNATEKDRMNFRNPPNLTPEIFEKYLPYALALGVEQRWAEQFTTILSQTDYQPSWYHDSTAFSSAALASSLAGAFATAVSSSTEAPGSSSGMSDSGSSGGGGGGGGGGGW</sequence>
<evidence type="ECO:0000256" key="2">
    <source>
        <dbReference type="SAM" id="Phobius"/>
    </source>
</evidence>
<evidence type="ECO:0000259" key="5">
    <source>
        <dbReference type="Pfam" id="PF20990"/>
    </source>
</evidence>
<feature type="compositionally biased region" description="Low complexity" evidence="1">
    <location>
        <begin position="581"/>
        <end position="595"/>
    </location>
</feature>
<evidence type="ECO:0000313" key="7">
    <source>
        <dbReference type="Proteomes" id="UP000044071"/>
    </source>
</evidence>
<feature type="chain" id="PRO_5009743987" description="DUF2207 domain-containing protein" evidence="3">
    <location>
        <begin position="20"/>
        <end position="609"/>
    </location>
</feature>
<dbReference type="eggNOG" id="COG4907">
    <property type="taxonomic scope" value="Bacteria"/>
</dbReference>
<proteinExistence type="predicted"/>